<organism evidence="2 3">
    <name type="scientific">Labrys miyagiensis</name>
    <dbReference type="NCBI Taxonomy" id="346912"/>
    <lineage>
        <taxon>Bacteria</taxon>
        <taxon>Pseudomonadati</taxon>
        <taxon>Pseudomonadota</taxon>
        <taxon>Alphaproteobacteria</taxon>
        <taxon>Hyphomicrobiales</taxon>
        <taxon>Xanthobacteraceae</taxon>
        <taxon>Labrys</taxon>
    </lineage>
</organism>
<dbReference type="Proteomes" id="UP001156882">
    <property type="component" value="Unassembled WGS sequence"/>
</dbReference>
<sequence>MNQGLSANADLTRIAADVVAAYVANNSVSSADLPRLIAEVHAALARIEKGEISQEVEAAKPVPAVPIKKSVTPDFLISLEDGKKYKSLKRHLSSSYGMTPEDYRAKWGLPADYPMVAPNYAKQRSELAKTMGLGQGRRLTRRRK</sequence>
<evidence type="ECO:0000256" key="1">
    <source>
        <dbReference type="ARBA" id="ARBA00007031"/>
    </source>
</evidence>
<evidence type="ECO:0000313" key="2">
    <source>
        <dbReference type="EMBL" id="GLS17840.1"/>
    </source>
</evidence>
<dbReference type="InterPro" id="IPR008807">
    <property type="entry name" value="ROS_MUCR"/>
</dbReference>
<keyword evidence="3" id="KW-1185">Reference proteome</keyword>
<reference evidence="3" key="1">
    <citation type="journal article" date="2019" name="Int. J. Syst. Evol. Microbiol.">
        <title>The Global Catalogue of Microorganisms (GCM) 10K type strain sequencing project: providing services to taxonomists for standard genome sequencing and annotation.</title>
        <authorList>
            <consortium name="The Broad Institute Genomics Platform"/>
            <consortium name="The Broad Institute Genome Sequencing Center for Infectious Disease"/>
            <person name="Wu L."/>
            <person name="Ma J."/>
        </authorList>
    </citation>
    <scope>NUCLEOTIDE SEQUENCE [LARGE SCALE GENOMIC DNA]</scope>
    <source>
        <strain evidence="3">NBRC 101365</strain>
    </source>
</reference>
<accession>A0ABQ6CCH5</accession>
<name>A0ABQ6CCH5_9HYPH</name>
<proteinExistence type="inferred from homology"/>
<comment type="caution">
    <text evidence="2">The sequence shown here is derived from an EMBL/GenBank/DDBJ whole genome shotgun (WGS) entry which is preliminary data.</text>
</comment>
<dbReference type="Pfam" id="PF05443">
    <property type="entry name" value="ROS_MUCR"/>
    <property type="match status" value="1"/>
</dbReference>
<dbReference type="InterPro" id="IPR041920">
    <property type="entry name" value="ROS/MUCR_sf"/>
</dbReference>
<dbReference type="EMBL" id="BSPC01000006">
    <property type="protein sequence ID" value="GLS17840.1"/>
    <property type="molecule type" value="Genomic_DNA"/>
</dbReference>
<gene>
    <name evidence="2" type="ORF">GCM10007874_08550</name>
</gene>
<protein>
    <submittedName>
        <fullName evidence="2">MucR family transcriptional regulator</fullName>
    </submittedName>
</protein>
<evidence type="ECO:0000313" key="3">
    <source>
        <dbReference type="Proteomes" id="UP001156882"/>
    </source>
</evidence>
<dbReference type="RefSeq" id="WP_284310676.1">
    <property type="nucleotide sequence ID" value="NZ_BSPC01000006.1"/>
</dbReference>
<comment type="similarity">
    <text evidence="1">Belongs to the ros/MucR family.</text>
</comment>
<dbReference type="Gene3D" id="1.10.10.1550">
    <property type="entry name" value="ROS/MUCR transcriptional regulator protein"/>
    <property type="match status" value="1"/>
</dbReference>